<evidence type="ECO:0000313" key="16">
    <source>
        <dbReference type="Proteomes" id="UP000035963"/>
    </source>
</evidence>
<evidence type="ECO:0000256" key="9">
    <source>
        <dbReference type="ARBA" id="ARBA00023012"/>
    </source>
</evidence>
<dbReference type="InterPro" id="IPR050428">
    <property type="entry name" value="TCS_sensor_his_kinase"/>
</dbReference>
<dbReference type="PRINTS" id="PR00344">
    <property type="entry name" value="BCTRLSENSOR"/>
</dbReference>
<dbReference type="CDD" id="cd00082">
    <property type="entry name" value="HisKA"/>
    <property type="match status" value="1"/>
</dbReference>
<dbReference type="InterPro" id="IPR036097">
    <property type="entry name" value="HisK_dim/P_sf"/>
</dbReference>
<dbReference type="InterPro" id="IPR005467">
    <property type="entry name" value="His_kinase_dom"/>
</dbReference>
<evidence type="ECO:0000256" key="11">
    <source>
        <dbReference type="SAM" id="MobiDB-lite"/>
    </source>
</evidence>
<dbReference type="SUPFAM" id="SSF55874">
    <property type="entry name" value="ATPase domain of HSP90 chaperone/DNA topoisomerase II/histidine kinase"/>
    <property type="match status" value="1"/>
</dbReference>
<evidence type="ECO:0000259" key="13">
    <source>
        <dbReference type="PROSITE" id="PS50109"/>
    </source>
</evidence>
<keyword evidence="16" id="KW-1185">Reference proteome</keyword>
<dbReference type="Pfam" id="PF00672">
    <property type="entry name" value="HAMP"/>
    <property type="match status" value="1"/>
</dbReference>
<keyword evidence="8 12" id="KW-1133">Transmembrane helix</keyword>
<gene>
    <name evidence="15" type="ORF">EOS_37265</name>
</gene>
<dbReference type="SMART" id="SM00388">
    <property type="entry name" value="HisKA"/>
    <property type="match status" value="1"/>
</dbReference>
<dbReference type="AlphaFoldDB" id="A0A0J1CKH1"/>
<dbReference type="SMART" id="SM00387">
    <property type="entry name" value="HATPase_c"/>
    <property type="match status" value="1"/>
</dbReference>
<keyword evidence="10 12" id="KW-0472">Membrane</keyword>
<dbReference type="GO" id="GO:0005886">
    <property type="term" value="C:plasma membrane"/>
    <property type="evidence" value="ECO:0007669"/>
    <property type="project" value="TreeGrafter"/>
</dbReference>
<comment type="catalytic activity">
    <reaction evidence="1">
        <text>ATP + protein L-histidine = ADP + protein N-phospho-L-histidine.</text>
        <dbReference type="EC" id="2.7.13.3"/>
    </reaction>
</comment>
<dbReference type="Gene3D" id="3.30.565.10">
    <property type="entry name" value="Histidine kinase-like ATPase, C-terminal domain"/>
    <property type="match status" value="1"/>
</dbReference>
<keyword evidence="7 15" id="KW-0418">Kinase</keyword>
<evidence type="ECO:0000256" key="7">
    <source>
        <dbReference type="ARBA" id="ARBA00022777"/>
    </source>
</evidence>
<dbReference type="PROSITE" id="PS50885">
    <property type="entry name" value="HAMP"/>
    <property type="match status" value="1"/>
</dbReference>
<dbReference type="Gene3D" id="1.10.287.130">
    <property type="match status" value="1"/>
</dbReference>
<feature type="compositionally biased region" description="Basic and acidic residues" evidence="11">
    <location>
        <begin position="146"/>
        <end position="155"/>
    </location>
</feature>
<dbReference type="SUPFAM" id="SSF158472">
    <property type="entry name" value="HAMP domain-like"/>
    <property type="match status" value="1"/>
</dbReference>
<dbReference type="EMBL" id="AEJF01000229">
    <property type="protein sequence ID" value="KLU21212.1"/>
    <property type="molecule type" value="Genomic_DNA"/>
</dbReference>
<dbReference type="PANTHER" id="PTHR45436:SF5">
    <property type="entry name" value="SENSOR HISTIDINE KINASE TRCS"/>
    <property type="match status" value="1"/>
</dbReference>
<dbReference type="Gene3D" id="6.10.340.10">
    <property type="match status" value="1"/>
</dbReference>
<dbReference type="Pfam" id="PF02518">
    <property type="entry name" value="HATPase_c"/>
    <property type="match status" value="1"/>
</dbReference>
<keyword evidence="6 12" id="KW-0812">Transmembrane</keyword>
<evidence type="ECO:0000313" key="15">
    <source>
        <dbReference type="EMBL" id="KLU21212.1"/>
    </source>
</evidence>
<feature type="transmembrane region" description="Helical" evidence="12">
    <location>
        <begin position="235"/>
        <end position="255"/>
    </location>
</feature>
<dbReference type="CDD" id="cd06225">
    <property type="entry name" value="HAMP"/>
    <property type="match status" value="1"/>
</dbReference>
<dbReference type="Pfam" id="PF00512">
    <property type="entry name" value="HisKA"/>
    <property type="match status" value="1"/>
</dbReference>
<dbReference type="InterPro" id="IPR036890">
    <property type="entry name" value="HATPase_C_sf"/>
</dbReference>
<accession>A0A0J1CKH1</accession>
<keyword evidence="4" id="KW-0597">Phosphoprotein</keyword>
<dbReference type="PATRIC" id="fig|908627.4.peg.8355"/>
<dbReference type="InterPro" id="IPR003661">
    <property type="entry name" value="HisK_dim/P_dom"/>
</dbReference>
<keyword evidence="9" id="KW-0902">Two-component regulatory system</keyword>
<evidence type="ECO:0000256" key="10">
    <source>
        <dbReference type="ARBA" id="ARBA00023136"/>
    </source>
</evidence>
<dbReference type="SMART" id="SM00304">
    <property type="entry name" value="HAMP"/>
    <property type="match status" value="1"/>
</dbReference>
<feature type="domain" description="HAMP" evidence="14">
    <location>
        <begin position="252"/>
        <end position="304"/>
    </location>
</feature>
<name>A0A0J1CKH1_9BURK</name>
<evidence type="ECO:0000256" key="12">
    <source>
        <dbReference type="SAM" id="Phobius"/>
    </source>
</evidence>
<dbReference type="InterPro" id="IPR003660">
    <property type="entry name" value="HAMP_dom"/>
</dbReference>
<dbReference type="SUPFAM" id="SSF47384">
    <property type="entry name" value="Homodimeric domain of signal transducing histidine kinase"/>
    <property type="match status" value="1"/>
</dbReference>
<dbReference type="Proteomes" id="UP000035963">
    <property type="component" value="Unassembled WGS sequence"/>
</dbReference>
<comment type="subcellular location">
    <subcellularLocation>
        <location evidence="2">Membrane</location>
    </subcellularLocation>
</comment>
<evidence type="ECO:0000259" key="14">
    <source>
        <dbReference type="PROSITE" id="PS50885"/>
    </source>
</evidence>
<evidence type="ECO:0000256" key="8">
    <source>
        <dbReference type="ARBA" id="ARBA00022989"/>
    </source>
</evidence>
<evidence type="ECO:0000256" key="6">
    <source>
        <dbReference type="ARBA" id="ARBA00022692"/>
    </source>
</evidence>
<reference evidence="15 16" key="1">
    <citation type="journal article" date="2015" name="Genome Announc.">
        <title>Draft Genome Sequence of Burkholderia sp. Strain PML1(12), an Ectomycorrhizosphere-Inhabiting Bacterium with Effective Mineral-Weathering Ability.</title>
        <authorList>
            <person name="Uroz S."/>
            <person name="Oger P."/>
        </authorList>
    </citation>
    <scope>NUCLEOTIDE SEQUENCE [LARGE SCALE GENOMIC DNA]</scope>
    <source>
        <strain evidence="16">PML1(12)</strain>
    </source>
</reference>
<evidence type="ECO:0000256" key="3">
    <source>
        <dbReference type="ARBA" id="ARBA00012438"/>
    </source>
</evidence>
<feature type="region of interest" description="Disordered" evidence="11">
    <location>
        <begin position="146"/>
        <end position="167"/>
    </location>
</feature>
<proteinExistence type="predicted"/>
<evidence type="ECO:0000256" key="1">
    <source>
        <dbReference type="ARBA" id="ARBA00000085"/>
    </source>
</evidence>
<sequence length="540" mass="58388">MFLAVLIACLAISLTMGYALRLSFENGFLHYVRARDAGRLNAVMAKVTAEYAAHGSWNFLRQHPEEWVALLDAAHDQALRQEMVEAQTNKLPSWRTFPGSASVQQLLGPLSGKEEGPHWGMRLPAPAFADSGVVASHDRVDRSVVLDEPPYDRPPPHMPPMARGGRGDRQPATLFDANHDLVATTDSEPPPDAMLKPVVYNGKVVGWVAANAPNTLSDAADIAFQAQQARATWEIAGVAVILAALVAMLLARIVLAPVKRLMIATHRLAGGDYTTRVAAGRRDELDRLAGDFNVLADSLQRAERSRRDFIADISHELRTPLAVLRGELEAIEDGVHAFDRHSLASLQNEVAMLNKLIEDLYELSLSDVGALSYRKVPADVGQLVRASVESMRESFRAKQIALSLTLPEASSESPADGTSGLTFQVDPARFVQLLKNLLLNSLRYTDPGGSVCVSVSVGPRGWQLDVQDSLPGVPAEALPHLFERLYRVDESRSRQSGGAGLGLALCRAIVTAHGGTTMARPSPLGGVWITAHFEPEGGVS</sequence>
<comment type="caution">
    <text evidence="15">The sequence shown here is derived from an EMBL/GenBank/DDBJ whole genome shotgun (WGS) entry which is preliminary data.</text>
</comment>
<evidence type="ECO:0000256" key="4">
    <source>
        <dbReference type="ARBA" id="ARBA00022553"/>
    </source>
</evidence>
<dbReference type="GO" id="GO:0000155">
    <property type="term" value="F:phosphorelay sensor kinase activity"/>
    <property type="evidence" value="ECO:0007669"/>
    <property type="project" value="InterPro"/>
</dbReference>
<dbReference type="OrthoDB" id="9804645at2"/>
<dbReference type="InterPro" id="IPR003594">
    <property type="entry name" value="HATPase_dom"/>
</dbReference>
<keyword evidence="5" id="KW-0808">Transferase</keyword>
<dbReference type="InterPro" id="IPR004358">
    <property type="entry name" value="Sig_transdc_His_kin-like_C"/>
</dbReference>
<dbReference type="PROSITE" id="PS50109">
    <property type="entry name" value="HIS_KIN"/>
    <property type="match status" value="1"/>
</dbReference>
<protein>
    <recommendedName>
        <fullName evidence="3">histidine kinase</fullName>
        <ecNumber evidence="3">2.7.13.3</ecNumber>
    </recommendedName>
</protein>
<dbReference type="PANTHER" id="PTHR45436">
    <property type="entry name" value="SENSOR HISTIDINE KINASE YKOH"/>
    <property type="match status" value="1"/>
</dbReference>
<dbReference type="EC" id="2.7.13.3" evidence="3"/>
<organism evidence="15 16">
    <name type="scientific">Caballeronia mineralivorans PML1(12)</name>
    <dbReference type="NCBI Taxonomy" id="908627"/>
    <lineage>
        <taxon>Bacteria</taxon>
        <taxon>Pseudomonadati</taxon>
        <taxon>Pseudomonadota</taxon>
        <taxon>Betaproteobacteria</taxon>
        <taxon>Burkholderiales</taxon>
        <taxon>Burkholderiaceae</taxon>
        <taxon>Caballeronia</taxon>
    </lineage>
</organism>
<evidence type="ECO:0000256" key="5">
    <source>
        <dbReference type="ARBA" id="ARBA00022679"/>
    </source>
</evidence>
<evidence type="ECO:0000256" key="2">
    <source>
        <dbReference type="ARBA" id="ARBA00004370"/>
    </source>
</evidence>
<feature type="domain" description="Histidine kinase" evidence="13">
    <location>
        <begin position="312"/>
        <end position="537"/>
    </location>
</feature>